<keyword evidence="9" id="KW-0843">Virulence</keyword>
<evidence type="ECO:0000256" key="5">
    <source>
        <dbReference type="ARBA" id="ARBA00022553"/>
    </source>
</evidence>
<proteinExistence type="predicted"/>
<dbReference type="InterPro" id="IPR004358">
    <property type="entry name" value="Sig_transdc_His_kin-like_C"/>
</dbReference>
<dbReference type="PRINTS" id="PR00344">
    <property type="entry name" value="BCTRLSENSOR"/>
</dbReference>
<keyword evidence="5" id="KW-0597">Phosphoprotein</keyword>
<evidence type="ECO:0000313" key="12">
    <source>
        <dbReference type="EMBL" id="CCH74776.1"/>
    </source>
</evidence>
<gene>
    <name evidence="12" type="ORF">BN11_480012</name>
</gene>
<dbReference type="EMBL" id="CAJA01000423">
    <property type="protein sequence ID" value="CCH74776.1"/>
    <property type="molecule type" value="Genomic_DNA"/>
</dbReference>
<evidence type="ECO:0000256" key="2">
    <source>
        <dbReference type="ARBA" id="ARBA00004651"/>
    </source>
</evidence>
<keyword evidence="6" id="KW-0808">Transferase</keyword>
<dbReference type="InterPro" id="IPR036097">
    <property type="entry name" value="HisK_dim/P_sf"/>
</dbReference>
<feature type="transmembrane region" description="Helical" evidence="10">
    <location>
        <begin position="47"/>
        <end position="72"/>
    </location>
</feature>
<evidence type="ECO:0000256" key="4">
    <source>
        <dbReference type="ARBA" id="ARBA00022475"/>
    </source>
</evidence>
<protein>
    <recommendedName>
        <fullName evidence="3">histidine kinase</fullName>
        <ecNumber evidence="3">2.7.13.3</ecNumber>
    </recommendedName>
</protein>
<sequence length="346" mass="36135">MNRLFVRATMSVVAAVLATMAALVMLLLVIAGFRAPGDRVMDRVPSTTFVFIVIGICAALAAVASVLGLVVARRQAARVTAPLSALAAQATRLGSGEANMAPLATGVSEVDAVSAVIAASAGDMARSLAAERDFAADASHQLRTPLAALMLRLEEIADTDDPDVVKEEAGVAIAQVARLTDVVDDLMNRAKRRPPEAAVVSVDSVLAALQREWQPAFAQTRRSMRVHGERDLQVFIARNALSQILSTLIENSLAHGSGTVSVAARHSGPTVVVEVSDEGPGVDPGIARHIFERSVSSSGSGLGLALARDLAEKNYGRLELLRAEGAVFGLFLSDAGSSSLAKTNLR</sequence>
<accession>W6K124</accession>
<dbReference type="InterPro" id="IPR003594">
    <property type="entry name" value="HATPase_dom"/>
</dbReference>
<dbReference type="Gene3D" id="3.30.565.10">
    <property type="entry name" value="Histidine kinase-like ATPase, C-terminal domain"/>
    <property type="match status" value="1"/>
</dbReference>
<dbReference type="SMART" id="SM00387">
    <property type="entry name" value="HATPase_c"/>
    <property type="match status" value="1"/>
</dbReference>
<dbReference type="SUPFAM" id="SSF47384">
    <property type="entry name" value="Homodimeric domain of signal transducing histidine kinase"/>
    <property type="match status" value="1"/>
</dbReference>
<keyword evidence="10" id="KW-0472">Membrane</keyword>
<evidence type="ECO:0000259" key="11">
    <source>
        <dbReference type="PROSITE" id="PS50109"/>
    </source>
</evidence>
<dbReference type="InterPro" id="IPR003661">
    <property type="entry name" value="HisK_dim/P_dom"/>
</dbReference>
<name>W6K124_9MICO</name>
<keyword evidence="8" id="KW-0902">Two-component regulatory system</keyword>
<keyword evidence="10" id="KW-0812">Transmembrane</keyword>
<comment type="subcellular location">
    <subcellularLocation>
        <location evidence="2">Cell membrane</location>
        <topology evidence="2">Multi-pass membrane protein</topology>
    </subcellularLocation>
</comment>
<comment type="catalytic activity">
    <reaction evidence="1">
        <text>ATP + protein L-histidine = ADP + protein N-phospho-L-histidine.</text>
        <dbReference type="EC" id="2.7.13.3"/>
    </reaction>
</comment>
<dbReference type="InterPro" id="IPR050980">
    <property type="entry name" value="2C_sensor_his_kinase"/>
</dbReference>
<dbReference type="Pfam" id="PF00512">
    <property type="entry name" value="HisKA"/>
    <property type="match status" value="1"/>
</dbReference>
<evidence type="ECO:0000256" key="6">
    <source>
        <dbReference type="ARBA" id="ARBA00022679"/>
    </source>
</evidence>
<dbReference type="PANTHER" id="PTHR44936">
    <property type="entry name" value="SENSOR PROTEIN CREC"/>
    <property type="match status" value="1"/>
</dbReference>
<organism evidence="12 13">
    <name type="scientific">Nostocoides australiense Ben110</name>
    <dbReference type="NCBI Taxonomy" id="1193182"/>
    <lineage>
        <taxon>Bacteria</taxon>
        <taxon>Bacillati</taxon>
        <taxon>Actinomycetota</taxon>
        <taxon>Actinomycetes</taxon>
        <taxon>Micrococcales</taxon>
        <taxon>Intrasporangiaceae</taxon>
        <taxon>Nostocoides</taxon>
    </lineage>
</organism>
<dbReference type="CDD" id="cd00082">
    <property type="entry name" value="HisKA"/>
    <property type="match status" value="1"/>
</dbReference>
<reference evidence="12 13" key="1">
    <citation type="journal article" date="2013" name="ISME J.">
        <title>A metabolic model for members of the genus Tetrasphaera involved in enhanced biological phosphorus removal.</title>
        <authorList>
            <person name="Kristiansen R."/>
            <person name="Nguyen H.T.T."/>
            <person name="Saunders A.M."/>
            <person name="Nielsen J.L."/>
            <person name="Wimmer R."/>
            <person name="Le V.Q."/>
            <person name="McIlroy S.J."/>
            <person name="Petrovski S."/>
            <person name="Seviour R.J."/>
            <person name="Calteau A."/>
            <person name="Nielsen K.L."/>
            <person name="Nielsen P.H."/>
        </authorList>
    </citation>
    <scope>NUCLEOTIDE SEQUENCE [LARGE SCALE GENOMIC DNA]</scope>
    <source>
        <strain evidence="12 13">Ben110</strain>
    </source>
</reference>
<dbReference type="STRING" id="1193182.BN11_480012"/>
<dbReference type="SUPFAM" id="SSF55874">
    <property type="entry name" value="ATPase domain of HSP90 chaperone/DNA topoisomerase II/histidine kinase"/>
    <property type="match status" value="1"/>
</dbReference>
<dbReference type="PROSITE" id="PS50109">
    <property type="entry name" value="HIS_KIN"/>
    <property type="match status" value="1"/>
</dbReference>
<evidence type="ECO:0000256" key="1">
    <source>
        <dbReference type="ARBA" id="ARBA00000085"/>
    </source>
</evidence>
<feature type="transmembrane region" description="Helical" evidence="10">
    <location>
        <begin position="12"/>
        <end position="35"/>
    </location>
</feature>
<evidence type="ECO:0000256" key="10">
    <source>
        <dbReference type="SAM" id="Phobius"/>
    </source>
</evidence>
<dbReference type="CDD" id="cd00075">
    <property type="entry name" value="HATPase"/>
    <property type="match status" value="1"/>
</dbReference>
<evidence type="ECO:0000313" key="13">
    <source>
        <dbReference type="Proteomes" id="UP000035763"/>
    </source>
</evidence>
<dbReference type="InterPro" id="IPR036890">
    <property type="entry name" value="HATPase_C_sf"/>
</dbReference>
<dbReference type="PANTHER" id="PTHR44936:SF9">
    <property type="entry name" value="SENSOR PROTEIN CREC"/>
    <property type="match status" value="1"/>
</dbReference>
<evidence type="ECO:0000256" key="8">
    <source>
        <dbReference type="ARBA" id="ARBA00023012"/>
    </source>
</evidence>
<keyword evidence="13" id="KW-1185">Reference proteome</keyword>
<dbReference type="InterPro" id="IPR005467">
    <property type="entry name" value="His_kinase_dom"/>
</dbReference>
<dbReference type="EC" id="2.7.13.3" evidence="3"/>
<feature type="domain" description="Histidine kinase" evidence="11">
    <location>
        <begin position="137"/>
        <end position="336"/>
    </location>
</feature>
<evidence type="ECO:0000256" key="3">
    <source>
        <dbReference type="ARBA" id="ARBA00012438"/>
    </source>
</evidence>
<comment type="caution">
    <text evidence="12">The sequence shown here is derived from an EMBL/GenBank/DDBJ whole genome shotgun (WGS) entry which is preliminary data.</text>
</comment>
<dbReference type="RefSeq" id="WP_048695224.1">
    <property type="nucleotide sequence ID" value="NZ_HG764815.1"/>
</dbReference>
<dbReference type="Gene3D" id="1.10.287.130">
    <property type="match status" value="1"/>
</dbReference>
<dbReference type="GO" id="GO:0005886">
    <property type="term" value="C:plasma membrane"/>
    <property type="evidence" value="ECO:0007669"/>
    <property type="project" value="UniProtKB-SubCell"/>
</dbReference>
<dbReference type="Pfam" id="PF02518">
    <property type="entry name" value="HATPase_c"/>
    <property type="match status" value="1"/>
</dbReference>
<keyword evidence="10" id="KW-1133">Transmembrane helix</keyword>
<keyword evidence="7 12" id="KW-0418">Kinase</keyword>
<keyword evidence="4" id="KW-1003">Cell membrane</keyword>
<dbReference type="AlphaFoldDB" id="W6K124"/>
<dbReference type="Proteomes" id="UP000035763">
    <property type="component" value="Unassembled WGS sequence"/>
</dbReference>
<evidence type="ECO:0000256" key="9">
    <source>
        <dbReference type="ARBA" id="ARBA00023026"/>
    </source>
</evidence>
<evidence type="ECO:0000256" key="7">
    <source>
        <dbReference type="ARBA" id="ARBA00022777"/>
    </source>
</evidence>
<dbReference type="GO" id="GO:0000155">
    <property type="term" value="F:phosphorelay sensor kinase activity"/>
    <property type="evidence" value="ECO:0007669"/>
    <property type="project" value="InterPro"/>
</dbReference>
<dbReference type="SMART" id="SM00388">
    <property type="entry name" value="HisKA"/>
    <property type="match status" value="1"/>
</dbReference>